<keyword evidence="4 16" id="KW-0812">Transmembrane</keyword>
<dbReference type="PANTHER" id="PTHR30474">
    <property type="entry name" value="CELL CYCLE PROTEIN"/>
    <property type="match status" value="1"/>
</dbReference>
<evidence type="ECO:0000313" key="18">
    <source>
        <dbReference type="Proteomes" id="UP000516369"/>
    </source>
</evidence>
<evidence type="ECO:0000256" key="6">
    <source>
        <dbReference type="ARBA" id="ARBA00022984"/>
    </source>
</evidence>
<dbReference type="Proteomes" id="UP000516369">
    <property type="component" value="Chromosome"/>
</dbReference>
<keyword evidence="5" id="KW-0133">Cell shape</keyword>
<keyword evidence="8 16" id="KW-0472">Membrane</keyword>
<comment type="catalytic activity">
    <reaction evidence="15">
        <text>[GlcNAc-(1-&gt;4)-Mur2Ac(oyl-L-Ala-gamma-D-Glu-L-Lys-D-Ala-D-Ala)](n)-di-trans,octa-cis-undecaprenyl diphosphate + beta-D-GlcNAc-(1-&gt;4)-Mur2Ac(oyl-L-Ala-gamma-D-Glu-L-Lys-D-Ala-D-Ala)-di-trans,octa-cis-undecaprenyl diphosphate = [GlcNAc-(1-&gt;4)-Mur2Ac(oyl-L-Ala-gamma-D-Glu-L-Lys-D-Ala-D-Ala)](n+1)-di-trans,octa-cis-undecaprenyl diphosphate + di-trans,octa-cis-undecaprenyl diphosphate + H(+)</text>
        <dbReference type="Rhea" id="RHEA:23708"/>
        <dbReference type="Rhea" id="RHEA-COMP:9602"/>
        <dbReference type="Rhea" id="RHEA-COMP:9603"/>
        <dbReference type="ChEBI" id="CHEBI:15378"/>
        <dbReference type="ChEBI" id="CHEBI:58405"/>
        <dbReference type="ChEBI" id="CHEBI:60033"/>
        <dbReference type="ChEBI" id="CHEBI:78435"/>
        <dbReference type="EC" id="2.4.99.28"/>
    </reaction>
</comment>
<dbReference type="EC" id="2.4.99.28" evidence="14"/>
<keyword evidence="17" id="KW-0131">Cell cycle</keyword>
<proteinExistence type="inferred from homology"/>
<dbReference type="GO" id="GO:0008360">
    <property type="term" value="P:regulation of cell shape"/>
    <property type="evidence" value="ECO:0007669"/>
    <property type="project" value="UniProtKB-KW"/>
</dbReference>
<dbReference type="GO" id="GO:0032153">
    <property type="term" value="C:cell division site"/>
    <property type="evidence" value="ECO:0007669"/>
    <property type="project" value="TreeGrafter"/>
</dbReference>
<dbReference type="KEGG" id="dvn:HQ394_11155"/>
<keyword evidence="3" id="KW-0808">Transferase</keyword>
<dbReference type="GO" id="GO:0009252">
    <property type="term" value="P:peptidoglycan biosynthetic process"/>
    <property type="evidence" value="ECO:0007669"/>
    <property type="project" value="UniProtKB-KW"/>
</dbReference>
<evidence type="ECO:0000256" key="9">
    <source>
        <dbReference type="ARBA" id="ARBA00032370"/>
    </source>
</evidence>
<sequence length="374" mass="39966">MNSFARTDKSLISRWWWTVDRWTLAAVLLLAGVGVVLTMAASPSVAERIGVDSFYFARRQFVYVPIAVAIMLVTSLLSPTGVRRICLSMFGLALLMTLATMFVGTEIKGAVRWLSVGGLSIQPSEFLKPAFAVASAWAIARSREKEGIVGYPLSIAIWPLAAGVLLVQPDVGTSVLLIAVWGMQIFLAGCPLALIALLALLGVGGAVGAYFTFSHVQLRVNQFLDPGSSEGYQVNRALEAFQSGGLFGRGPGEGRVKEVLPDAHADFIFAVAGEEFGLIVCILIVALFAFVVLRSLARTFKDEDLFVILAGSALVALFGMQALMNMASTMHLIPPKGITLPFISYGGSATLALAWAMGMMLAMTRERPKSGGVE</sequence>
<evidence type="ECO:0000256" key="13">
    <source>
        <dbReference type="ARBA" id="ARBA00041418"/>
    </source>
</evidence>
<feature type="transmembrane region" description="Helical" evidence="16">
    <location>
        <begin position="21"/>
        <end position="41"/>
    </location>
</feature>
<dbReference type="InterPro" id="IPR001182">
    <property type="entry name" value="FtsW/RodA"/>
</dbReference>
<keyword evidence="6" id="KW-0573">Peptidoglycan synthesis</keyword>
<feature type="transmembrane region" description="Helical" evidence="16">
    <location>
        <begin position="276"/>
        <end position="293"/>
    </location>
</feature>
<dbReference type="GO" id="GO:0015648">
    <property type="term" value="F:lipid-linked peptidoglycan transporter activity"/>
    <property type="evidence" value="ECO:0007669"/>
    <property type="project" value="TreeGrafter"/>
</dbReference>
<dbReference type="PANTHER" id="PTHR30474:SF2">
    <property type="entry name" value="PEPTIDOGLYCAN GLYCOSYLTRANSFERASE FTSW-RELATED"/>
    <property type="match status" value="1"/>
</dbReference>
<comment type="similarity">
    <text evidence="11">Belongs to the SEDS family. FtsW subfamily.</text>
</comment>
<evidence type="ECO:0000256" key="14">
    <source>
        <dbReference type="ARBA" id="ARBA00044770"/>
    </source>
</evidence>
<feature type="transmembrane region" description="Helical" evidence="16">
    <location>
        <begin position="343"/>
        <end position="362"/>
    </location>
</feature>
<comment type="subcellular location">
    <subcellularLocation>
        <location evidence="1">Membrane</location>
        <topology evidence="1">Multi-pass membrane protein</topology>
    </subcellularLocation>
</comment>
<protein>
    <recommendedName>
        <fullName evidence="12">Probable peptidoglycan glycosyltransferase FtsW</fullName>
        <ecNumber evidence="14">2.4.99.28</ecNumber>
    </recommendedName>
    <alternativeName>
        <fullName evidence="13">Cell division protein FtsW</fullName>
    </alternativeName>
    <alternativeName>
        <fullName evidence="10">Cell wall polymerase</fullName>
    </alternativeName>
    <alternativeName>
        <fullName evidence="9">Peptidoglycan polymerase</fullName>
    </alternativeName>
</protein>
<dbReference type="GO" id="GO:0051301">
    <property type="term" value="P:cell division"/>
    <property type="evidence" value="ECO:0007669"/>
    <property type="project" value="UniProtKB-KW"/>
</dbReference>
<keyword evidence="17" id="KW-0132">Cell division</keyword>
<dbReference type="GO" id="GO:0005886">
    <property type="term" value="C:plasma membrane"/>
    <property type="evidence" value="ECO:0007669"/>
    <property type="project" value="TreeGrafter"/>
</dbReference>
<evidence type="ECO:0000256" key="4">
    <source>
        <dbReference type="ARBA" id="ARBA00022692"/>
    </source>
</evidence>
<dbReference type="GO" id="GO:0008955">
    <property type="term" value="F:peptidoglycan glycosyltransferase activity"/>
    <property type="evidence" value="ECO:0007669"/>
    <property type="project" value="UniProtKB-EC"/>
</dbReference>
<feature type="transmembrane region" description="Helical" evidence="16">
    <location>
        <begin position="155"/>
        <end position="180"/>
    </location>
</feature>
<feature type="transmembrane region" description="Helical" evidence="16">
    <location>
        <begin position="85"/>
        <end position="104"/>
    </location>
</feature>
<evidence type="ECO:0000256" key="5">
    <source>
        <dbReference type="ARBA" id="ARBA00022960"/>
    </source>
</evidence>
<evidence type="ECO:0000256" key="8">
    <source>
        <dbReference type="ARBA" id="ARBA00023136"/>
    </source>
</evidence>
<evidence type="ECO:0000256" key="12">
    <source>
        <dbReference type="ARBA" id="ARBA00041185"/>
    </source>
</evidence>
<name>A0A7H1N229_9PROT</name>
<evidence type="ECO:0000256" key="1">
    <source>
        <dbReference type="ARBA" id="ARBA00004141"/>
    </source>
</evidence>
<evidence type="ECO:0000313" key="17">
    <source>
        <dbReference type="EMBL" id="QNT69765.1"/>
    </source>
</evidence>
<evidence type="ECO:0000256" key="15">
    <source>
        <dbReference type="ARBA" id="ARBA00049902"/>
    </source>
</evidence>
<dbReference type="AlphaFoldDB" id="A0A7H1N229"/>
<evidence type="ECO:0000256" key="10">
    <source>
        <dbReference type="ARBA" id="ARBA00033270"/>
    </source>
</evidence>
<evidence type="ECO:0000256" key="11">
    <source>
        <dbReference type="ARBA" id="ARBA00038053"/>
    </source>
</evidence>
<gene>
    <name evidence="17" type="ORF">HQ394_11155</name>
</gene>
<evidence type="ECO:0000256" key="2">
    <source>
        <dbReference type="ARBA" id="ARBA00022676"/>
    </source>
</evidence>
<reference evidence="17 18" key="1">
    <citation type="submission" date="2020-05" db="EMBL/GenBank/DDBJ databases">
        <title>Complete closed genome sequence of Defluviicoccus vanus.</title>
        <authorList>
            <person name="Bessarab I."/>
            <person name="Arumugam K."/>
            <person name="Maszenan A.M."/>
            <person name="Seviour R.J."/>
            <person name="Williams R.B."/>
        </authorList>
    </citation>
    <scope>NUCLEOTIDE SEQUENCE [LARGE SCALE GENOMIC DNA]</scope>
    <source>
        <strain evidence="17 18">Ben 114</strain>
    </source>
</reference>
<feature type="transmembrane region" description="Helical" evidence="16">
    <location>
        <begin position="305"/>
        <end position="323"/>
    </location>
</feature>
<evidence type="ECO:0000256" key="3">
    <source>
        <dbReference type="ARBA" id="ARBA00022679"/>
    </source>
</evidence>
<dbReference type="Pfam" id="PF01098">
    <property type="entry name" value="FTSW_RODA_SPOVE"/>
    <property type="match status" value="1"/>
</dbReference>
<keyword evidence="7 16" id="KW-1133">Transmembrane helix</keyword>
<feature type="transmembrane region" description="Helical" evidence="16">
    <location>
        <begin position="192"/>
        <end position="213"/>
    </location>
</feature>
<keyword evidence="18" id="KW-1185">Reference proteome</keyword>
<keyword evidence="2" id="KW-0328">Glycosyltransferase</keyword>
<organism evidence="17 18">
    <name type="scientific">Defluviicoccus vanus</name>
    <dbReference type="NCBI Taxonomy" id="111831"/>
    <lineage>
        <taxon>Bacteria</taxon>
        <taxon>Pseudomonadati</taxon>
        <taxon>Pseudomonadota</taxon>
        <taxon>Alphaproteobacteria</taxon>
        <taxon>Rhodospirillales</taxon>
        <taxon>Rhodospirillaceae</taxon>
        <taxon>Defluviicoccus</taxon>
    </lineage>
</organism>
<dbReference type="EMBL" id="CP053923">
    <property type="protein sequence ID" value="QNT69765.1"/>
    <property type="molecule type" value="Genomic_DNA"/>
</dbReference>
<accession>A0A7H1N229</accession>
<evidence type="ECO:0000256" key="16">
    <source>
        <dbReference type="SAM" id="Phobius"/>
    </source>
</evidence>
<feature type="transmembrane region" description="Helical" evidence="16">
    <location>
        <begin position="61"/>
        <end position="78"/>
    </location>
</feature>
<dbReference type="RefSeq" id="WP_190260280.1">
    <property type="nucleotide sequence ID" value="NZ_CP053923.1"/>
</dbReference>
<evidence type="ECO:0000256" key="7">
    <source>
        <dbReference type="ARBA" id="ARBA00022989"/>
    </source>
</evidence>